<comment type="similarity">
    <text evidence="2">Belongs to the NlpA lipoprotein family.</text>
</comment>
<gene>
    <name evidence="8" type="ORF">G7Y31_02685</name>
</gene>
<organism evidence="8 9">
    <name type="scientific">Corynebacterium lizhenjunii</name>
    <dbReference type="NCBI Taxonomy" id="2709394"/>
    <lineage>
        <taxon>Bacteria</taxon>
        <taxon>Bacillati</taxon>
        <taxon>Actinomycetota</taxon>
        <taxon>Actinomycetes</taxon>
        <taxon>Mycobacteriales</taxon>
        <taxon>Corynebacteriaceae</taxon>
        <taxon>Corynebacterium</taxon>
    </lineage>
</organism>
<dbReference type="SUPFAM" id="SSF53850">
    <property type="entry name" value="Periplasmic binding protein-like II"/>
    <property type="match status" value="1"/>
</dbReference>
<dbReference type="PANTHER" id="PTHR30429:SF3">
    <property type="entry name" value="LIPOPROTEIN"/>
    <property type="match status" value="1"/>
</dbReference>
<proteinExistence type="inferred from homology"/>
<evidence type="ECO:0000313" key="9">
    <source>
        <dbReference type="Proteomes" id="UP000594681"/>
    </source>
</evidence>
<keyword evidence="3 7" id="KW-0732">Signal</keyword>
<dbReference type="GO" id="GO:0016020">
    <property type="term" value="C:membrane"/>
    <property type="evidence" value="ECO:0007669"/>
    <property type="project" value="UniProtKB-SubCell"/>
</dbReference>
<evidence type="ECO:0000256" key="1">
    <source>
        <dbReference type="ARBA" id="ARBA00004635"/>
    </source>
</evidence>
<dbReference type="EMBL" id="CP064954">
    <property type="protein sequence ID" value="QPK79632.1"/>
    <property type="molecule type" value="Genomic_DNA"/>
</dbReference>
<protein>
    <submittedName>
        <fullName evidence="8">Methionine ABC transporter substrate-binding protein</fullName>
    </submittedName>
</protein>
<comment type="subcellular location">
    <subcellularLocation>
        <location evidence="1">Membrane</location>
        <topology evidence="1">Lipid-anchor</topology>
    </subcellularLocation>
</comment>
<keyword evidence="6" id="KW-0449">Lipoprotein</keyword>
<dbReference type="Proteomes" id="UP000594681">
    <property type="component" value="Chromosome"/>
</dbReference>
<evidence type="ECO:0000256" key="3">
    <source>
        <dbReference type="ARBA" id="ARBA00022729"/>
    </source>
</evidence>
<dbReference type="AlphaFoldDB" id="A0A7T0PCE2"/>
<dbReference type="Pfam" id="PF03180">
    <property type="entry name" value="Lipoprotein_9"/>
    <property type="match status" value="1"/>
</dbReference>
<evidence type="ECO:0000256" key="2">
    <source>
        <dbReference type="ARBA" id="ARBA00008973"/>
    </source>
</evidence>
<accession>A0A7T0PCE2</accession>
<sequence>MHIRRTLATAVAALAATTLVACSSSDSSTEAGSAESSSPIRIGTTDSNLEEWAIFEELAEEAGYNIKIQNFGDYATPNQALAEDQLDTNKYQHLKYLAEYNKGNNTKLVPLASTEIYPLAIFWKDHSDLKGIEGQTVVIPNDSTNQGRALLVLKQAGLVEFKDSNILTPTPADLDEAKSKVTVTPVDAAQTPTGYNEGRPAIINNSFWGDANVTIEDALFYDDPNNEEAEPYINVWAVRADSVDDKALNDLAKLWKDPKVTAAVLESSGNSAIAVDRPREELQEILERLEKQSS</sequence>
<evidence type="ECO:0000256" key="4">
    <source>
        <dbReference type="ARBA" id="ARBA00023136"/>
    </source>
</evidence>
<reference evidence="8 9" key="1">
    <citation type="submission" date="2020-11" db="EMBL/GenBank/DDBJ databases">
        <title>Corynebacterium sp. ZJ-599.</title>
        <authorList>
            <person name="Zhou J."/>
        </authorList>
    </citation>
    <scope>NUCLEOTIDE SEQUENCE [LARGE SCALE GENOMIC DNA]</scope>
    <source>
        <strain evidence="8 9">ZJ-599</strain>
    </source>
</reference>
<dbReference type="RefSeq" id="WP_165008389.1">
    <property type="nucleotide sequence ID" value="NZ_CP064954.1"/>
</dbReference>
<keyword evidence="4" id="KW-0472">Membrane</keyword>
<dbReference type="Gene3D" id="3.40.190.10">
    <property type="entry name" value="Periplasmic binding protein-like II"/>
    <property type="match status" value="2"/>
</dbReference>
<evidence type="ECO:0000256" key="7">
    <source>
        <dbReference type="SAM" id="SignalP"/>
    </source>
</evidence>
<dbReference type="InterPro" id="IPR004872">
    <property type="entry name" value="Lipoprotein_NlpA"/>
</dbReference>
<dbReference type="KEGG" id="cliz:G7Y31_02685"/>
<feature type="signal peptide" evidence="7">
    <location>
        <begin position="1"/>
        <end position="21"/>
    </location>
</feature>
<dbReference type="PANTHER" id="PTHR30429">
    <property type="entry name" value="D-METHIONINE-BINDING LIPOPROTEIN METQ"/>
    <property type="match status" value="1"/>
</dbReference>
<keyword evidence="9" id="KW-1185">Reference proteome</keyword>
<evidence type="ECO:0000313" key="8">
    <source>
        <dbReference type="EMBL" id="QPK79632.1"/>
    </source>
</evidence>
<feature type="chain" id="PRO_5039478672" evidence="7">
    <location>
        <begin position="22"/>
        <end position="294"/>
    </location>
</feature>
<evidence type="ECO:0000256" key="6">
    <source>
        <dbReference type="ARBA" id="ARBA00023288"/>
    </source>
</evidence>
<keyword evidence="5" id="KW-0564">Palmitate</keyword>
<evidence type="ECO:0000256" key="5">
    <source>
        <dbReference type="ARBA" id="ARBA00023139"/>
    </source>
</evidence>
<dbReference type="PROSITE" id="PS51257">
    <property type="entry name" value="PROKAR_LIPOPROTEIN"/>
    <property type="match status" value="1"/>
</dbReference>
<name>A0A7T0PCE2_9CORY</name>